<accession>A0AAV7TMC3</accession>
<organism evidence="2 3">
    <name type="scientific">Pleurodeles waltl</name>
    <name type="common">Iberian ribbed newt</name>
    <dbReference type="NCBI Taxonomy" id="8319"/>
    <lineage>
        <taxon>Eukaryota</taxon>
        <taxon>Metazoa</taxon>
        <taxon>Chordata</taxon>
        <taxon>Craniata</taxon>
        <taxon>Vertebrata</taxon>
        <taxon>Euteleostomi</taxon>
        <taxon>Amphibia</taxon>
        <taxon>Batrachia</taxon>
        <taxon>Caudata</taxon>
        <taxon>Salamandroidea</taxon>
        <taxon>Salamandridae</taxon>
        <taxon>Pleurodelinae</taxon>
        <taxon>Pleurodeles</taxon>
    </lineage>
</organism>
<feature type="region of interest" description="Disordered" evidence="1">
    <location>
        <begin position="52"/>
        <end position="78"/>
    </location>
</feature>
<proteinExistence type="predicted"/>
<name>A0AAV7TMC3_PLEWA</name>
<evidence type="ECO:0000313" key="3">
    <source>
        <dbReference type="Proteomes" id="UP001066276"/>
    </source>
</evidence>
<feature type="region of interest" description="Disordered" evidence="1">
    <location>
        <begin position="1"/>
        <end position="29"/>
    </location>
</feature>
<sequence length="124" mass="13809">MHGPPDRRTADLGQRSPTSRGEIDAAPAVRKKLQLNAQRNDAACVTSLCKPRIPRTDPGASENPATRRGSTTERRKWTHSHLCLETKQRITVCGQRNRCTPLCFHASPLRPFAEIFHANQVLCA</sequence>
<gene>
    <name evidence="2" type="ORF">NDU88_002618</name>
</gene>
<evidence type="ECO:0000313" key="2">
    <source>
        <dbReference type="EMBL" id="KAJ1177359.1"/>
    </source>
</evidence>
<keyword evidence="3" id="KW-1185">Reference proteome</keyword>
<comment type="caution">
    <text evidence="2">The sequence shown here is derived from an EMBL/GenBank/DDBJ whole genome shotgun (WGS) entry which is preliminary data.</text>
</comment>
<feature type="compositionally biased region" description="Basic and acidic residues" evidence="1">
    <location>
        <begin position="1"/>
        <end position="10"/>
    </location>
</feature>
<dbReference type="EMBL" id="JANPWB010000006">
    <property type="protein sequence ID" value="KAJ1177359.1"/>
    <property type="molecule type" value="Genomic_DNA"/>
</dbReference>
<reference evidence="2" key="1">
    <citation type="journal article" date="2022" name="bioRxiv">
        <title>Sequencing and chromosome-scale assembly of the giantPleurodeles waltlgenome.</title>
        <authorList>
            <person name="Brown T."/>
            <person name="Elewa A."/>
            <person name="Iarovenko S."/>
            <person name="Subramanian E."/>
            <person name="Araus A.J."/>
            <person name="Petzold A."/>
            <person name="Susuki M."/>
            <person name="Suzuki K.-i.T."/>
            <person name="Hayashi T."/>
            <person name="Toyoda A."/>
            <person name="Oliveira C."/>
            <person name="Osipova E."/>
            <person name="Leigh N.D."/>
            <person name="Simon A."/>
            <person name="Yun M.H."/>
        </authorList>
    </citation>
    <scope>NUCLEOTIDE SEQUENCE</scope>
    <source>
        <strain evidence="2">20211129_DDA</strain>
        <tissue evidence="2">Liver</tissue>
    </source>
</reference>
<evidence type="ECO:0000256" key="1">
    <source>
        <dbReference type="SAM" id="MobiDB-lite"/>
    </source>
</evidence>
<dbReference type="Proteomes" id="UP001066276">
    <property type="component" value="Chromosome 3_2"/>
</dbReference>
<protein>
    <submittedName>
        <fullName evidence="2">Uncharacterized protein</fullName>
    </submittedName>
</protein>
<dbReference type="AlphaFoldDB" id="A0AAV7TMC3"/>